<dbReference type="InterPro" id="IPR018247">
    <property type="entry name" value="EF_Hand_1_Ca_BS"/>
</dbReference>
<dbReference type="GeneTree" id="ENSGT00940000159368"/>
<dbReference type="InterPro" id="IPR011992">
    <property type="entry name" value="EF-hand-dom_pair"/>
</dbReference>
<dbReference type="PROSITE" id="PS00303">
    <property type="entry name" value="S100_CABP"/>
    <property type="match status" value="1"/>
</dbReference>
<feature type="compositionally biased region" description="Polar residues" evidence="14">
    <location>
        <begin position="241"/>
        <end position="250"/>
    </location>
</feature>
<evidence type="ECO:0000313" key="16">
    <source>
        <dbReference type="Ensembl" id="ENSUMAP00000023033"/>
    </source>
</evidence>
<accession>A0A452UPR7</accession>
<evidence type="ECO:0000256" key="6">
    <source>
        <dbReference type="ARBA" id="ARBA00022723"/>
    </source>
</evidence>
<evidence type="ECO:0000256" key="13">
    <source>
        <dbReference type="ARBA" id="ARBA00038636"/>
    </source>
</evidence>
<evidence type="ECO:0000256" key="5">
    <source>
        <dbReference type="ARBA" id="ARBA00022692"/>
    </source>
</evidence>
<keyword evidence="4" id="KW-0963">Cytoplasm</keyword>
<proteinExistence type="predicted"/>
<keyword evidence="6" id="KW-0479">Metal-binding</keyword>
<comment type="subunit">
    <text evidence="13">Interacts with PI4KB. This binding competes with FREQ/NCS1 binding in a calcium-dependent manner.</text>
</comment>
<organism evidence="16">
    <name type="scientific">Ursus maritimus</name>
    <name type="common">Polar bear</name>
    <name type="synonym">Thalarctos maritimus</name>
    <dbReference type="NCBI Taxonomy" id="29073"/>
    <lineage>
        <taxon>Eukaryota</taxon>
        <taxon>Metazoa</taxon>
        <taxon>Chordata</taxon>
        <taxon>Craniata</taxon>
        <taxon>Vertebrata</taxon>
        <taxon>Euteleostomi</taxon>
        <taxon>Mammalia</taxon>
        <taxon>Eutheria</taxon>
        <taxon>Laurasiatheria</taxon>
        <taxon>Carnivora</taxon>
        <taxon>Caniformia</taxon>
        <taxon>Ursidae</taxon>
        <taxon>Ursus</taxon>
    </lineage>
</organism>
<dbReference type="SUPFAM" id="SSF47473">
    <property type="entry name" value="EF-hand"/>
    <property type="match status" value="1"/>
</dbReference>
<feature type="domain" description="EF-hand" evidence="15">
    <location>
        <begin position="104"/>
        <end position="139"/>
    </location>
</feature>
<evidence type="ECO:0000256" key="14">
    <source>
        <dbReference type="SAM" id="MobiDB-lite"/>
    </source>
</evidence>
<evidence type="ECO:0000256" key="12">
    <source>
        <dbReference type="ARBA" id="ARBA00037801"/>
    </source>
</evidence>
<dbReference type="GO" id="GO:0005886">
    <property type="term" value="C:plasma membrane"/>
    <property type="evidence" value="ECO:0007669"/>
    <property type="project" value="UniProtKB-SubCell"/>
</dbReference>
<feature type="region of interest" description="Disordered" evidence="14">
    <location>
        <begin position="23"/>
        <end position="68"/>
    </location>
</feature>
<dbReference type="CDD" id="cd00051">
    <property type="entry name" value="EFh"/>
    <property type="match status" value="1"/>
</dbReference>
<sequence>PLLISQPWDADPENLRRGWDAEVSGHREGSAGVRRPQAPLGPPGGHTGRNPAALGGVGDRGEVPTRSAPPTEIREAFKVFDRDGNGFISKQELGTAMRSLGYMPNEVELEVIIQRLDMDGDGQVDFEEFVTLLGPKLSTSGIPEKFHGTDFDTVFWKCDMQKLTVDELKRLLYDTFCEHLSMKDIENIIMTEEESHLGTAEECPVDVETSSNQQIRQTCVRKSLISIRSGSESSGGGWKGTQAQRTSGCQEKQVIWKGPGRVARG</sequence>
<dbReference type="InterPro" id="IPR051111">
    <property type="entry name" value="Ca-binding_regulatory"/>
</dbReference>
<dbReference type="Pfam" id="PF13499">
    <property type="entry name" value="EF-hand_7"/>
    <property type="match status" value="1"/>
</dbReference>
<dbReference type="InterPro" id="IPR002048">
    <property type="entry name" value="EF_hand_dom"/>
</dbReference>
<dbReference type="SMART" id="SM00054">
    <property type="entry name" value="EFh"/>
    <property type="match status" value="2"/>
</dbReference>
<evidence type="ECO:0000256" key="4">
    <source>
        <dbReference type="ARBA" id="ARBA00022490"/>
    </source>
</evidence>
<dbReference type="Gene3D" id="1.10.238.10">
    <property type="entry name" value="EF-hand"/>
    <property type="match status" value="1"/>
</dbReference>
<dbReference type="PANTHER" id="PTHR46311">
    <property type="entry name" value="CALCIUM-BINDING PROTEIN 8-RELATED"/>
    <property type="match status" value="1"/>
</dbReference>
<evidence type="ECO:0000256" key="8">
    <source>
        <dbReference type="ARBA" id="ARBA00022837"/>
    </source>
</evidence>
<evidence type="ECO:0000256" key="7">
    <source>
        <dbReference type="ARBA" id="ARBA00022737"/>
    </source>
</evidence>
<dbReference type="GO" id="GO:0048471">
    <property type="term" value="C:perinuclear region of cytoplasm"/>
    <property type="evidence" value="ECO:0007669"/>
    <property type="project" value="UniProtKB-SubCell"/>
</dbReference>
<keyword evidence="7" id="KW-0677">Repeat</keyword>
<comment type="subcellular location">
    <subcellularLocation>
        <location evidence="1">Cell membrane</location>
        <topology evidence="1">Single-pass type IV membrane protein</topology>
    </subcellularLocation>
    <subcellularLocation>
        <location evidence="2">Cytoplasm</location>
        <location evidence="2">Perinuclear region</location>
    </subcellularLocation>
    <subcellularLocation>
        <location evidence="12">Golgi apparatus</location>
        <location evidence="12">trans-Golgi network membrane</location>
        <topology evidence="12">Single-pass type IV membrane protein</topology>
    </subcellularLocation>
</comment>
<evidence type="ECO:0000256" key="1">
    <source>
        <dbReference type="ARBA" id="ARBA00004521"/>
    </source>
</evidence>
<dbReference type="InterPro" id="IPR001751">
    <property type="entry name" value="S100/CaBP7/8-like_CS"/>
</dbReference>
<evidence type="ECO:0000256" key="9">
    <source>
        <dbReference type="ARBA" id="ARBA00022989"/>
    </source>
</evidence>
<keyword evidence="10" id="KW-0333">Golgi apparatus</keyword>
<name>A0A452UPR7_URSMA</name>
<keyword evidence="8" id="KW-0106">Calcium</keyword>
<feature type="domain" description="EF-hand" evidence="15">
    <location>
        <begin position="68"/>
        <end position="103"/>
    </location>
</feature>
<dbReference type="GO" id="GO:0032588">
    <property type="term" value="C:trans-Golgi network membrane"/>
    <property type="evidence" value="ECO:0007669"/>
    <property type="project" value="Ensembl"/>
</dbReference>
<dbReference type="PROSITE" id="PS50222">
    <property type="entry name" value="EF_HAND_2"/>
    <property type="match status" value="2"/>
</dbReference>
<reference evidence="16" key="1">
    <citation type="submission" date="2019-03" db="UniProtKB">
        <authorList>
            <consortium name="Ensembl"/>
        </authorList>
    </citation>
    <scope>IDENTIFICATION</scope>
</reference>
<evidence type="ECO:0000256" key="2">
    <source>
        <dbReference type="ARBA" id="ARBA00004556"/>
    </source>
</evidence>
<evidence type="ECO:0000256" key="11">
    <source>
        <dbReference type="ARBA" id="ARBA00023136"/>
    </source>
</evidence>
<evidence type="ECO:0000256" key="10">
    <source>
        <dbReference type="ARBA" id="ARBA00023034"/>
    </source>
</evidence>
<keyword evidence="9" id="KW-1133">Transmembrane helix</keyword>
<dbReference type="AlphaFoldDB" id="A0A452UPR7"/>
<keyword evidence="11" id="KW-0472">Membrane</keyword>
<dbReference type="Ensembl" id="ENSUMAT00000027305.1">
    <property type="protein sequence ID" value="ENSUMAP00000023033.1"/>
    <property type="gene ID" value="ENSUMAG00000016808.1"/>
</dbReference>
<dbReference type="FunFam" id="1.10.238.10:FF:000115">
    <property type="entry name" value="Calcium-binding protein 8"/>
    <property type="match status" value="1"/>
</dbReference>
<dbReference type="PROSITE" id="PS00018">
    <property type="entry name" value="EF_HAND_1"/>
    <property type="match status" value="2"/>
</dbReference>
<dbReference type="GO" id="GO:0005509">
    <property type="term" value="F:calcium ion binding"/>
    <property type="evidence" value="ECO:0007669"/>
    <property type="project" value="InterPro"/>
</dbReference>
<gene>
    <name evidence="16" type="primary">CABP7</name>
</gene>
<keyword evidence="3" id="KW-1003">Cell membrane</keyword>
<protein>
    <submittedName>
        <fullName evidence="16">Calcium binding protein 7</fullName>
    </submittedName>
</protein>
<dbReference type="PANTHER" id="PTHR46311:SF1">
    <property type="entry name" value="CALCIUM-BINDING PROTEIN 7"/>
    <property type="match status" value="1"/>
</dbReference>
<keyword evidence="5" id="KW-0812">Transmembrane</keyword>
<evidence type="ECO:0000256" key="3">
    <source>
        <dbReference type="ARBA" id="ARBA00022475"/>
    </source>
</evidence>
<evidence type="ECO:0000259" key="15">
    <source>
        <dbReference type="PROSITE" id="PS50222"/>
    </source>
</evidence>
<feature type="region of interest" description="Disordered" evidence="14">
    <location>
        <begin position="228"/>
        <end position="251"/>
    </location>
</feature>